<dbReference type="EMBL" id="JAKIKP010000016">
    <property type="protein sequence ID" value="MCL1144177.1"/>
    <property type="molecule type" value="Genomic_DNA"/>
</dbReference>
<name>A0A9X1ZNF6_9GAMM</name>
<comment type="caution">
    <text evidence="1">The sequence shown here is derived from an EMBL/GenBank/DDBJ whole genome shotgun (WGS) entry which is preliminary data.</text>
</comment>
<dbReference type="PANTHER" id="PTHR36175">
    <property type="entry name" value="CYANOPHYCINASE"/>
    <property type="match status" value="1"/>
</dbReference>
<dbReference type="RefSeq" id="WP_248996844.1">
    <property type="nucleotide sequence ID" value="NZ_JAKIKP010000016.1"/>
</dbReference>
<dbReference type="SUPFAM" id="SSF52317">
    <property type="entry name" value="Class I glutamine amidotransferase-like"/>
    <property type="match status" value="1"/>
</dbReference>
<protein>
    <submittedName>
        <fullName evidence="1">Cyanophycinase</fullName>
    </submittedName>
</protein>
<keyword evidence="2" id="KW-1185">Reference proteome</keyword>
<accession>A0A9X1ZNF6</accession>
<evidence type="ECO:0000313" key="1">
    <source>
        <dbReference type="EMBL" id="MCL1144177.1"/>
    </source>
</evidence>
<evidence type="ECO:0000313" key="2">
    <source>
        <dbReference type="Proteomes" id="UP001139333"/>
    </source>
</evidence>
<gene>
    <name evidence="1" type="ORF">L2672_15980</name>
</gene>
<organism evidence="1 2">
    <name type="scientific">Shewanella gaetbuli</name>
    <dbReference type="NCBI Taxonomy" id="220752"/>
    <lineage>
        <taxon>Bacteria</taxon>
        <taxon>Pseudomonadati</taxon>
        <taxon>Pseudomonadota</taxon>
        <taxon>Gammaproteobacteria</taxon>
        <taxon>Alteromonadales</taxon>
        <taxon>Shewanellaceae</taxon>
        <taxon>Shewanella</taxon>
    </lineage>
</organism>
<dbReference type="AlphaFoldDB" id="A0A9X1ZNF6"/>
<dbReference type="Proteomes" id="UP001139333">
    <property type="component" value="Unassembled WGS sequence"/>
</dbReference>
<dbReference type="Gene3D" id="3.40.50.880">
    <property type="match status" value="1"/>
</dbReference>
<proteinExistence type="predicted"/>
<dbReference type="InterPro" id="IPR029062">
    <property type="entry name" value="Class_I_gatase-like"/>
</dbReference>
<sequence length="575" mass="63931">MKIISTNKLFIFFSALAFSSLFQLLFLGNVWAEQSVLSKREKPLLPGFDLMLVGGGLKTCSSLSANSCSENVVFSPNSKLSIQYHFSLDWLERAFNHESLQTLSLTQINSLRKASKQAAQSSVSLNQLKDAVGQINKHLLNDLTDLEYYALLDLLEQEQRSEYGEILHEQVILNATAKPYGPAIYRLFTLQALLKKQLKNPDATRPVIGIVTASARDPFESISYYTSAFEQAGADVIWLPLDAALQAGIYNKQCDKLPLLRQKLQGNVDKARLYPTETELQHRLCESPEELYQQLEQIDGLFLNGGDQSLSLTAWLKPDQKPSKALTVIRSRLFNKDIVIGGTSAGTAVMTANNMITGGTSDGAMQYGVLSVKPPSERCEINQCEGDTPATAVTYRAEGGLGLFPFGIMDTHFSERERQIRLLMLTASTGSEMGFGVDENTALLVNLADKDLKVIGEHGVWVIEQAQVNLNDNGKQRYEGVSHYLSSGSQANINNNHQLVNIEFVSRTVLVDIAVDYPVYQQWIMQACREGRLSRKLIDDFELTILPTSTEGCQLALNNKQNYQSIKILLQQKDD</sequence>
<reference evidence="1" key="1">
    <citation type="submission" date="2022-01" db="EMBL/GenBank/DDBJ databases">
        <title>Whole genome-based taxonomy of the Shewanellaceae.</title>
        <authorList>
            <person name="Martin-Rodriguez A.J."/>
        </authorList>
    </citation>
    <scope>NUCLEOTIDE SEQUENCE</scope>
    <source>
        <strain evidence="1">DSM 16422</strain>
    </source>
</reference>
<dbReference type="PANTHER" id="PTHR36175:SF1">
    <property type="entry name" value="CYANOPHYCINASE"/>
    <property type="match status" value="1"/>
</dbReference>
<dbReference type="CDD" id="cd03145">
    <property type="entry name" value="GAT1_cyanophycinase"/>
    <property type="match status" value="1"/>
</dbReference>